<dbReference type="PANTHER" id="PTHR13958">
    <property type="entry name" value="CENTROSOME-ASSOCIATED PROTEIN 350"/>
    <property type="match status" value="1"/>
</dbReference>
<feature type="compositionally biased region" description="Basic and acidic residues" evidence="2">
    <location>
        <begin position="405"/>
        <end position="415"/>
    </location>
</feature>
<organism evidence="3 4">
    <name type="scientific">Daphnia magna</name>
    <dbReference type="NCBI Taxonomy" id="35525"/>
    <lineage>
        <taxon>Eukaryota</taxon>
        <taxon>Metazoa</taxon>
        <taxon>Ecdysozoa</taxon>
        <taxon>Arthropoda</taxon>
        <taxon>Crustacea</taxon>
        <taxon>Branchiopoda</taxon>
        <taxon>Diplostraca</taxon>
        <taxon>Cladocera</taxon>
        <taxon>Anomopoda</taxon>
        <taxon>Daphniidae</taxon>
        <taxon>Daphnia</taxon>
    </lineage>
</organism>
<evidence type="ECO:0008006" key="5">
    <source>
        <dbReference type="Google" id="ProtNLM"/>
    </source>
</evidence>
<feature type="region of interest" description="Disordered" evidence="2">
    <location>
        <begin position="1347"/>
        <end position="1394"/>
    </location>
</feature>
<accession>A0ABR0AL34</accession>
<feature type="region of interest" description="Disordered" evidence="2">
    <location>
        <begin position="1733"/>
        <end position="1752"/>
    </location>
</feature>
<feature type="compositionally biased region" description="Polar residues" evidence="2">
    <location>
        <begin position="1522"/>
        <end position="1531"/>
    </location>
</feature>
<feature type="compositionally biased region" description="Basic and acidic residues" evidence="2">
    <location>
        <begin position="678"/>
        <end position="688"/>
    </location>
</feature>
<feature type="region of interest" description="Disordered" evidence="2">
    <location>
        <begin position="661"/>
        <end position="688"/>
    </location>
</feature>
<feature type="compositionally biased region" description="Polar residues" evidence="2">
    <location>
        <begin position="1557"/>
        <end position="1567"/>
    </location>
</feature>
<feature type="region of interest" description="Disordered" evidence="2">
    <location>
        <begin position="1"/>
        <end position="23"/>
    </location>
</feature>
<feature type="region of interest" description="Disordered" evidence="2">
    <location>
        <begin position="299"/>
        <end position="369"/>
    </location>
</feature>
<evidence type="ECO:0000313" key="4">
    <source>
        <dbReference type="Proteomes" id="UP001234178"/>
    </source>
</evidence>
<protein>
    <recommendedName>
        <fullName evidence="5">Centrosome-associated protein 350</fullName>
    </recommendedName>
</protein>
<feature type="region of interest" description="Disordered" evidence="2">
    <location>
        <begin position="705"/>
        <end position="741"/>
    </location>
</feature>
<evidence type="ECO:0000256" key="2">
    <source>
        <dbReference type="SAM" id="MobiDB-lite"/>
    </source>
</evidence>
<feature type="compositionally biased region" description="Basic and acidic residues" evidence="2">
    <location>
        <begin position="1578"/>
        <end position="1594"/>
    </location>
</feature>
<feature type="coiled-coil region" evidence="1">
    <location>
        <begin position="1754"/>
        <end position="1816"/>
    </location>
</feature>
<feature type="region of interest" description="Disordered" evidence="2">
    <location>
        <begin position="1516"/>
        <end position="1624"/>
    </location>
</feature>
<feature type="compositionally biased region" description="Basic and acidic residues" evidence="2">
    <location>
        <begin position="310"/>
        <end position="329"/>
    </location>
</feature>
<feature type="compositionally biased region" description="Polar residues" evidence="2">
    <location>
        <begin position="473"/>
        <end position="484"/>
    </location>
</feature>
<feature type="compositionally biased region" description="Polar residues" evidence="2">
    <location>
        <begin position="1614"/>
        <end position="1624"/>
    </location>
</feature>
<evidence type="ECO:0000256" key="1">
    <source>
        <dbReference type="SAM" id="Coils"/>
    </source>
</evidence>
<dbReference type="Proteomes" id="UP001234178">
    <property type="component" value="Unassembled WGS sequence"/>
</dbReference>
<feature type="region of interest" description="Disordered" evidence="2">
    <location>
        <begin position="1407"/>
        <end position="1432"/>
    </location>
</feature>
<feature type="region of interest" description="Disordered" evidence="2">
    <location>
        <begin position="167"/>
        <end position="244"/>
    </location>
</feature>
<dbReference type="PANTHER" id="PTHR13958:SF3">
    <property type="entry name" value="CAP-GLY DOMAIN-CONTAINING PROTEIN-RELATED"/>
    <property type="match status" value="1"/>
</dbReference>
<feature type="region of interest" description="Disordered" evidence="2">
    <location>
        <begin position="1132"/>
        <end position="1192"/>
    </location>
</feature>
<dbReference type="EMBL" id="JAOYFB010000038">
    <property type="protein sequence ID" value="KAK4025817.1"/>
    <property type="molecule type" value="Genomic_DNA"/>
</dbReference>
<feature type="region of interest" description="Disordered" evidence="2">
    <location>
        <begin position="401"/>
        <end position="432"/>
    </location>
</feature>
<feature type="compositionally biased region" description="Polar residues" evidence="2">
    <location>
        <begin position="1156"/>
        <end position="1171"/>
    </location>
</feature>
<reference evidence="3 4" key="1">
    <citation type="journal article" date="2023" name="Nucleic Acids Res.">
        <title>The hologenome of Daphnia magna reveals possible DNA methylation and microbiome-mediated evolution of the host genome.</title>
        <authorList>
            <person name="Chaturvedi A."/>
            <person name="Li X."/>
            <person name="Dhandapani V."/>
            <person name="Marshall H."/>
            <person name="Kissane S."/>
            <person name="Cuenca-Cambronero M."/>
            <person name="Asole G."/>
            <person name="Calvet F."/>
            <person name="Ruiz-Romero M."/>
            <person name="Marangio P."/>
            <person name="Guigo R."/>
            <person name="Rago D."/>
            <person name="Mirbahai L."/>
            <person name="Eastwood N."/>
            <person name="Colbourne J.K."/>
            <person name="Zhou J."/>
            <person name="Mallon E."/>
            <person name="Orsini L."/>
        </authorList>
    </citation>
    <scope>NUCLEOTIDE SEQUENCE [LARGE SCALE GENOMIC DNA]</scope>
    <source>
        <strain evidence="3">LRV0_1</strain>
    </source>
</reference>
<feature type="compositionally biased region" description="Basic and acidic residues" evidence="2">
    <location>
        <begin position="1"/>
        <end position="20"/>
    </location>
</feature>
<feature type="region of interest" description="Disordered" evidence="2">
    <location>
        <begin position="462"/>
        <end position="486"/>
    </location>
</feature>
<sequence length="2039" mass="224342">MMMELKEVDTAGSRVEEEKHGRRRVVRDTIVSHCLNAGGATAPDDVTSGRPWTTSCATHFTPAPVASWQFGEPSFRPDIRRRSNREQEQTSLKLVEEYCRPAFRHDGQQPKIATDDQPPSAGGSQQLIGREGSGFKRIYATNRAATSNVHPVSDAFVFRLAGEITRGGSATGSSHDQRIEQRQQDPTAGGKAGGRGHAVDDGQDDDNEEAAHSPANNATADGENSRHAPMPLNATDLSDNLGPQWVDGAEVDESFQPVPPDKIEPEFGRPTSAGLVEEQPAADQVDVKGDDLHDQSVPEEEQLIDASAAEGRDFQRAERTRHYDRDEIRQYMQKQRKERKEKIGQQPSAPVCHHSRISPMKRSDLGLPDKPVVQTKRKERAEAMARKQVCAEKPKSVGVCKTSLRPREEKKKKLDSASSRGHKGIQTEPMAARQTIDEATQMSARSQFSDSSTDWLHTIPTATGATVTGDGRTAQQPAASQSTDQRLRCASSGVLQSSPRSQLLARDHPAVTAAHTQPKPVTKLIQKIEDLELYIGHLLEAPTFQAVQTASVHLLLPAAVERPRDIGPFASYRPSGPVELPTKLSPYRPPVSPTPVAVNSHPLSRTVTDGPTRVGQPTPPTRISSLKLEQFQLDTTASTEYHPLPDHLAAFLRLDSRLSRDGSPTVRAGPEIASQSKAESKHGDKRSRYVTEVATELSSLFQQQLSRHPEAAVAGQSDGLTKRAPAEQRPTVGGRQDEEPQTYFRDFNEILQMDPNPLTERSNSWKRIASRSVMPDGADAFPVPAAPYNILSALSDELKATMNRIPRASDHSSDSDFQSRLSVSDISVPDAVTKKTATDATANGRPGQPRASSSSSSVYSSSKTEIQVPKNGSGSRTGSRDAGSRMTNQADEHRQQVDAQSTRDVTDASLIPLELDTTYLTLTPQYTSFEATCSLAMPLDSTCMTESGLAAHQAANEANDRSMFSSKLSPIPRAVSPLALISDSDTSVIRTEQKQSTSSSDRSERDRSVGLENVVDDNTASLVQPPPTTSVQVRMKKSDDLLARLRAEIQRDESLYRSIQQVDRLEDSAAAKESSKRFRIQIDSETRSFIEAQTDALRSIAQEVRGGIAGNATVFLQASQAAMEVDRVQNRQVFDSGERQTYSSDFDEPSIRTEIPSESQPAKSTGPNSPKRSLDCGSDYSERGGLDSSALSDASVLPPKAVDILLQEEAKQQRLLLKLREKAQVEKTLAELELLQMQKRILRAQGERGKAASIKKKQRGLLLKLQEERSRIEALRRQHKKEEQRSKASCDYQHYDSSSWETDVSAMSNSTVGAGDTSASVVGEAAQAADSSSATSTLRQVLSEAAHVQQLSSNDEAVDDDAELSHQLSRSELEGHDPASALSSVRLRAPLSPRTTTENIRIRSKFLRRRHSSGSDDSINLSQNETASDVSDVESRLLALNDQLRRRQTEAKRLKTEHNRLSKEKRKAQESALIKQIEVYDRCITDLRSQLDADAETGATANAVLAVRPVIRQPRALIRTDGAQSPTSGGRSESESAKSLEAEGHIPPAEQKEEHSSGTSSISTQVHTEADESMGQLSEHESIREPELVDDKDMAVLPAIESAESEKSLSELSTDPSATQENQAEISDCARADVFNQTMIIKSDVQVKEELAEDISKFILDQLIEETVALTSCCILKKKKKAEIPASNKSSADVLQRVSALLSTGTDAPKGNRCQLYLTTTFDIFSPDDVHSPVAHPAGSPSGPPCDVSSAEGRDALESKLNELRIENEWIDDDLQPVPSDSVVADENRDKVIQEAEALEREQKRIEQEIQRLSSGSVLYLREIPNKPPPPYTPPGQALTWQKIRSPVVAENQQIIPKSKEDVARCCRRFTEYLLDHDAEPDVHIPDELLTSDRPLQADQPAECQVNCRAFLSLLADLSRLHLTELRKQATFLANQKCMGGRPIRSRTELVKAVESAVLVQMNYQPRLLRESQLARWSQKKRDRVDEILVRELQIEEKFWTDFSSEEVQVKHQTADAILDMLLDETVSICNRMIMQAAK</sequence>
<feature type="region of interest" description="Disordered" evidence="2">
    <location>
        <begin position="103"/>
        <end position="128"/>
    </location>
</feature>
<proteinExistence type="predicted"/>
<feature type="compositionally biased region" description="Basic and acidic residues" evidence="2">
    <location>
        <begin position="1532"/>
        <end position="1556"/>
    </location>
</feature>
<feature type="coiled-coil region" evidence="1">
    <location>
        <begin position="1437"/>
        <end position="1471"/>
    </location>
</feature>
<feature type="region of interest" description="Disordered" evidence="2">
    <location>
        <begin position="592"/>
        <end position="622"/>
    </location>
</feature>
<comment type="caution">
    <text evidence="3">The sequence shown here is derived from an EMBL/GenBank/DDBJ whole genome shotgun (WGS) entry which is preliminary data.</text>
</comment>
<keyword evidence="4" id="KW-1185">Reference proteome</keyword>
<feature type="region of interest" description="Disordered" evidence="2">
    <location>
        <begin position="986"/>
        <end position="1029"/>
    </location>
</feature>
<feature type="region of interest" description="Disordered" evidence="2">
    <location>
        <begin position="836"/>
        <end position="905"/>
    </location>
</feature>
<feature type="compositionally biased region" description="Low complexity" evidence="2">
    <location>
        <begin position="852"/>
        <end position="862"/>
    </location>
</feature>
<gene>
    <name evidence="3" type="ORF">OUZ56_014863</name>
</gene>
<name>A0ABR0AL34_9CRUS</name>
<feature type="coiled-coil region" evidence="1">
    <location>
        <begin position="1220"/>
        <end position="1285"/>
    </location>
</feature>
<keyword evidence="1" id="KW-0175">Coiled coil</keyword>
<evidence type="ECO:0000313" key="3">
    <source>
        <dbReference type="EMBL" id="KAK4025817.1"/>
    </source>
</evidence>
<dbReference type="InterPro" id="IPR028750">
    <property type="entry name" value="CEP350/CC187"/>
</dbReference>
<feature type="compositionally biased region" description="Polar residues" evidence="2">
    <location>
        <begin position="1415"/>
        <end position="1429"/>
    </location>
</feature>